<dbReference type="PANTHER" id="PTHR10953:SF102">
    <property type="entry name" value="ADENYLYLTRANSFERASE AND SULFURTRANSFERASE MOCS3"/>
    <property type="match status" value="1"/>
</dbReference>
<dbReference type="Proteomes" id="UP000546257">
    <property type="component" value="Unassembled WGS sequence"/>
</dbReference>
<accession>A0A7J9SIB3</accession>
<protein>
    <submittedName>
        <fullName evidence="5">Molybdopterin-synthase adenylyltransferase MoeB</fullName>
    </submittedName>
</protein>
<dbReference type="Gene3D" id="3.40.50.720">
    <property type="entry name" value="NAD(P)-binding Rossmann-like Domain"/>
    <property type="match status" value="1"/>
</dbReference>
<evidence type="ECO:0000256" key="3">
    <source>
        <dbReference type="ARBA" id="ARBA00022840"/>
    </source>
</evidence>
<feature type="domain" description="THIF-type NAD/FAD binding fold" evidence="4">
    <location>
        <begin position="14"/>
        <end position="250"/>
    </location>
</feature>
<comment type="caution">
    <text evidence="5">The sequence shown here is derived from an EMBL/GenBank/DDBJ whole genome shotgun (WGS) entry which is preliminary data.</text>
</comment>
<dbReference type="GO" id="GO:0008146">
    <property type="term" value="F:sulfotransferase activity"/>
    <property type="evidence" value="ECO:0007669"/>
    <property type="project" value="TreeGrafter"/>
</dbReference>
<dbReference type="InterPro" id="IPR045886">
    <property type="entry name" value="ThiF/MoeB/HesA"/>
</dbReference>
<dbReference type="GO" id="GO:0005829">
    <property type="term" value="C:cytosol"/>
    <property type="evidence" value="ECO:0007669"/>
    <property type="project" value="TreeGrafter"/>
</dbReference>
<dbReference type="GO" id="GO:0004792">
    <property type="term" value="F:thiosulfate-cyanide sulfurtransferase activity"/>
    <property type="evidence" value="ECO:0007669"/>
    <property type="project" value="TreeGrafter"/>
</dbReference>
<evidence type="ECO:0000313" key="5">
    <source>
        <dbReference type="EMBL" id="MBB6646705.1"/>
    </source>
</evidence>
<reference evidence="5 6" key="1">
    <citation type="submission" date="2020-08" db="EMBL/GenBank/DDBJ databases">
        <authorList>
            <person name="Seo M.-J."/>
        </authorList>
    </citation>
    <scope>NUCLEOTIDE SEQUENCE [LARGE SCALE GENOMIC DNA]</scope>
    <source>
        <strain evidence="5 6">MBLA0160</strain>
    </source>
</reference>
<dbReference type="InterPro" id="IPR035985">
    <property type="entry name" value="Ubiquitin-activating_enz"/>
</dbReference>
<dbReference type="SUPFAM" id="SSF69572">
    <property type="entry name" value="Activating enzymes of the ubiquitin-like proteins"/>
    <property type="match status" value="1"/>
</dbReference>
<dbReference type="InterPro" id="IPR000594">
    <property type="entry name" value="ThiF_NAD_FAD-bd"/>
</dbReference>
<keyword evidence="5" id="KW-0548">Nucleotidyltransferase</keyword>
<evidence type="ECO:0000313" key="6">
    <source>
        <dbReference type="Proteomes" id="UP000546257"/>
    </source>
</evidence>
<dbReference type="NCBIfam" id="NF047750">
    <property type="entry name" value="SAMPActivE1UbaA"/>
    <property type="match status" value="1"/>
</dbReference>
<keyword evidence="3" id="KW-0067">ATP-binding</keyword>
<proteinExistence type="predicted"/>
<name>A0A7J9SIB3_9EURY</name>
<dbReference type="RefSeq" id="WP_185193062.1">
    <property type="nucleotide sequence ID" value="NZ_JACKXD010000003.1"/>
</dbReference>
<dbReference type="CDD" id="cd00757">
    <property type="entry name" value="ThiF_MoeB_HesA_family"/>
    <property type="match status" value="1"/>
</dbReference>
<sequence length="282" mass="30053">MSDLDLDPTQLDRYSRHIIMDDVGPEGQKDLLDANVLVLGAGGLGSPIIQYLAAAGVGTLGIADDDEVELSNLQRQVIHGDDDVGRKKVDSAAAFVADLNPDVDVERHELRVGPDNIEALIDGYDFVVDGTDNFQTRYLVNDACTLAGIPFSHGSIFQFEGQITTFAGGDDSPCYRCMFPEAPPAGMVPNCATAGVLGVLPGTVGCVQATEAIKYALGKGDLLDGRMVFYNALEMEFDTVEITKKDDCPVCGDDPAIDSVHDVEYTASCSITREAEPAVSDD</sequence>
<keyword evidence="1 5" id="KW-0808">Transferase</keyword>
<evidence type="ECO:0000256" key="1">
    <source>
        <dbReference type="ARBA" id="ARBA00022679"/>
    </source>
</evidence>
<evidence type="ECO:0000259" key="4">
    <source>
        <dbReference type="Pfam" id="PF00899"/>
    </source>
</evidence>
<evidence type="ECO:0000256" key="2">
    <source>
        <dbReference type="ARBA" id="ARBA00022741"/>
    </source>
</evidence>
<dbReference type="GO" id="GO:0005524">
    <property type="term" value="F:ATP binding"/>
    <property type="evidence" value="ECO:0007669"/>
    <property type="project" value="UniProtKB-KW"/>
</dbReference>
<organism evidence="5 6">
    <name type="scientific">Halobellus ruber</name>
    <dbReference type="NCBI Taxonomy" id="2761102"/>
    <lineage>
        <taxon>Archaea</taxon>
        <taxon>Methanobacteriati</taxon>
        <taxon>Methanobacteriota</taxon>
        <taxon>Stenosarchaea group</taxon>
        <taxon>Halobacteria</taxon>
        <taxon>Halobacteriales</taxon>
        <taxon>Haloferacaceae</taxon>
        <taxon>Halobellus</taxon>
    </lineage>
</organism>
<gene>
    <name evidence="5" type="primary">moeB</name>
    <name evidence="5" type="ORF">H5V44_10485</name>
</gene>
<dbReference type="EMBL" id="JACKXD010000003">
    <property type="protein sequence ID" value="MBB6646705.1"/>
    <property type="molecule type" value="Genomic_DNA"/>
</dbReference>
<dbReference type="PANTHER" id="PTHR10953">
    <property type="entry name" value="UBIQUITIN-ACTIVATING ENZYME E1"/>
    <property type="match status" value="1"/>
</dbReference>
<dbReference type="GO" id="GO:0008641">
    <property type="term" value="F:ubiquitin-like modifier activating enzyme activity"/>
    <property type="evidence" value="ECO:0007669"/>
    <property type="project" value="InterPro"/>
</dbReference>
<keyword evidence="6" id="KW-1185">Reference proteome</keyword>
<dbReference type="FunFam" id="3.40.50.720:FF:000033">
    <property type="entry name" value="Adenylyltransferase and sulfurtransferase MOCS3"/>
    <property type="match status" value="1"/>
</dbReference>
<dbReference type="AlphaFoldDB" id="A0A7J9SIB3"/>
<dbReference type="NCBIfam" id="NF004281">
    <property type="entry name" value="PRK05690.1"/>
    <property type="match status" value="1"/>
</dbReference>
<dbReference type="GO" id="GO:0016779">
    <property type="term" value="F:nucleotidyltransferase activity"/>
    <property type="evidence" value="ECO:0007669"/>
    <property type="project" value="UniProtKB-KW"/>
</dbReference>
<keyword evidence="2" id="KW-0547">Nucleotide-binding</keyword>
<dbReference type="Pfam" id="PF00899">
    <property type="entry name" value="ThiF"/>
    <property type="match status" value="1"/>
</dbReference>